<keyword evidence="3 5" id="KW-1133">Transmembrane helix</keyword>
<gene>
    <name evidence="6" type="ORF">B0I32_16111</name>
</gene>
<name>A0A2T0LK31_9ACTN</name>
<evidence type="ECO:0000256" key="3">
    <source>
        <dbReference type="ARBA" id="ARBA00022989"/>
    </source>
</evidence>
<dbReference type="AlphaFoldDB" id="A0A2T0LK31"/>
<dbReference type="RefSeq" id="WP_106253541.1">
    <property type="nucleotide sequence ID" value="NZ_PVNG01000061.1"/>
</dbReference>
<dbReference type="EMBL" id="PVNG01000061">
    <property type="protein sequence ID" value="PRX43059.1"/>
    <property type="molecule type" value="Genomic_DNA"/>
</dbReference>
<dbReference type="Proteomes" id="UP000238312">
    <property type="component" value="Unassembled WGS sequence"/>
</dbReference>
<dbReference type="Pfam" id="PF13564">
    <property type="entry name" value="DoxX_2"/>
    <property type="match status" value="1"/>
</dbReference>
<keyword evidence="4 5" id="KW-0472">Membrane</keyword>
<dbReference type="InterPro" id="IPR032808">
    <property type="entry name" value="DoxX"/>
</dbReference>
<reference evidence="6 7" key="1">
    <citation type="submission" date="2018-03" db="EMBL/GenBank/DDBJ databases">
        <title>Genomic Encyclopedia of Type Strains, Phase III (KMG-III): the genomes of soil and plant-associated and newly described type strains.</title>
        <authorList>
            <person name="Whitman W."/>
        </authorList>
    </citation>
    <scope>NUCLEOTIDE SEQUENCE [LARGE SCALE GENOMIC DNA]</scope>
    <source>
        <strain evidence="6 7">CGMCC 4.7104</strain>
    </source>
</reference>
<accession>A0A2T0LK31</accession>
<proteinExistence type="predicted"/>
<organism evidence="6 7">
    <name type="scientific">Nonomuraea fuscirosea</name>
    <dbReference type="NCBI Taxonomy" id="1291556"/>
    <lineage>
        <taxon>Bacteria</taxon>
        <taxon>Bacillati</taxon>
        <taxon>Actinomycetota</taxon>
        <taxon>Actinomycetes</taxon>
        <taxon>Streptosporangiales</taxon>
        <taxon>Streptosporangiaceae</taxon>
        <taxon>Nonomuraea</taxon>
    </lineage>
</organism>
<evidence type="ECO:0000256" key="2">
    <source>
        <dbReference type="ARBA" id="ARBA00022692"/>
    </source>
</evidence>
<sequence length="134" mass="13603">MTTSTRRGAIGRVGNIALWGLQIVLAGFFLMSALGKFGNAEPAASTFAAIGWGGWFRNLTGALEVAGAVALLVPRLAGVAGLAFVALTACAALVEAFVSGGGVFLPLTVLVLCAVVAWGRRDGTARLWAAVSGR</sequence>
<evidence type="ECO:0000256" key="5">
    <source>
        <dbReference type="SAM" id="Phobius"/>
    </source>
</evidence>
<protein>
    <submittedName>
        <fullName evidence="6">DoxX-like protein</fullName>
    </submittedName>
</protein>
<evidence type="ECO:0000313" key="6">
    <source>
        <dbReference type="EMBL" id="PRX43059.1"/>
    </source>
</evidence>
<evidence type="ECO:0000256" key="4">
    <source>
        <dbReference type="ARBA" id="ARBA00023136"/>
    </source>
</evidence>
<comment type="subcellular location">
    <subcellularLocation>
        <location evidence="1">Membrane</location>
        <topology evidence="1">Multi-pass membrane protein</topology>
    </subcellularLocation>
</comment>
<keyword evidence="2 5" id="KW-0812">Transmembrane</keyword>
<feature type="transmembrane region" description="Helical" evidence="5">
    <location>
        <begin position="16"/>
        <end position="35"/>
    </location>
</feature>
<feature type="transmembrane region" description="Helical" evidence="5">
    <location>
        <begin position="103"/>
        <end position="119"/>
    </location>
</feature>
<comment type="caution">
    <text evidence="6">The sequence shown here is derived from an EMBL/GenBank/DDBJ whole genome shotgun (WGS) entry which is preliminary data.</text>
</comment>
<evidence type="ECO:0000256" key="1">
    <source>
        <dbReference type="ARBA" id="ARBA00004141"/>
    </source>
</evidence>
<dbReference type="OrthoDB" id="3576439at2"/>
<keyword evidence="7" id="KW-1185">Reference proteome</keyword>
<evidence type="ECO:0000313" key="7">
    <source>
        <dbReference type="Proteomes" id="UP000238312"/>
    </source>
</evidence>
<dbReference type="GO" id="GO:0016020">
    <property type="term" value="C:membrane"/>
    <property type="evidence" value="ECO:0007669"/>
    <property type="project" value="UniProtKB-SubCell"/>
</dbReference>